<dbReference type="RefSeq" id="WP_336349004.1">
    <property type="nucleotide sequence ID" value="NZ_JAZAQL010000001.1"/>
</dbReference>
<feature type="transmembrane region" description="Helical" evidence="2">
    <location>
        <begin position="223"/>
        <end position="243"/>
    </location>
</feature>
<evidence type="ECO:0000256" key="1">
    <source>
        <dbReference type="SAM" id="MobiDB-lite"/>
    </source>
</evidence>
<proteinExistence type="predicted"/>
<feature type="region of interest" description="Disordered" evidence="1">
    <location>
        <begin position="780"/>
        <end position="865"/>
    </location>
</feature>
<protein>
    <submittedName>
        <fullName evidence="4">Flippase activity-associated protein Agl23</fullName>
    </submittedName>
</protein>
<feature type="transmembrane region" description="Helical" evidence="2">
    <location>
        <begin position="150"/>
        <end position="169"/>
    </location>
</feature>
<dbReference type="InterPro" id="IPR038731">
    <property type="entry name" value="RgtA/B/C-like"/>
</dbReference>
<dbReference type="Pfam" id="PF13231">
    <property type="entry name" value="PMT_2"/>
    <property type="match status" value="1"/>
</dbReference>
<keyword evidence="5" id="KW-1185">Reference proteome</keyword>
<feature type="compositionally biased region" description="Acidic residues" evidence="1">
    <location>
        <begin position="1"/>
        <end position="13"/>
    </location>
</feature>
<feature type="region of interest" description="Disordered" evidence="1">
    <location>
        <begin position="1"/>
        <end position="131"/>
    </location>
</feature>
<feature type="compositionally biased region" description="Basic and acidic residues" evidence="1">
    <location>
        <begin position="14"/>
        <end position="43"/>
    </location>
</feature>
<evidence type="ECO:0000259" key="3">
    <source>
        <dbReference type="Pfam" id="PF13231"/>
    </source>
</evidence>
<feature type="compositionally biased region" description="Polar residues" evidence="1">
    <location>
        <begin position="800"/>
        <end position="813"/>
    </location>
</feature>
<dbReference type="Proteomes" id="UP001596395">
    <property type="component" value="Unassembled WGS sequence"/>
</dbReference>
<feature type="transmembrane region" description="Helical" evidence="2">
    <location>
        <begin position="532"/>
        <end position="550"/>
    </location>
</feature>
<feature type="transmembrane region" description="Helical" evidence="2">
    <location>
        <begin position="556"/>
        <end position="578"/>
    </location>
</feature>
<feature type="transmembrane region" description="Helical" evidence="2">
    <location>
        <begin position="500"/>
        <end position="520"/>
    </location>
</feature>
<comment type="caution">
    <text evidence="4">The sequence shown here is derived from an EMBL/GenBank/DDBJ whole genome shotgun (WGS) entry which is preliminary data.</text>
</comment>
<reference evidence="4 5" key="1">
    <citation type="journal article" date="2019" name="Int. J. Syst. Evol. Microbiol.">
        <title>The Global Catalogue of Microorganisms (GCM) 10K type strain sequencing project: providing services to taxonomists for standard genome sequencing and annotation.</title>
        <authorList>
            <consortium name="The Broad Institute Genomics Platform"/>
            <consortium name="The Broad Institute Genome Sequencing Center for Infectious Disease"/>
            <person name="Wu L."/>
            <person name="Ma J."/>
        </authorList>
    </citation>
    <scope>NUCLEOTIDE SEQUENCE [LARGE SCALE GENOMIC DNA]</scope>
    <source>
        <strain evidence="4 5">GX26</strain>
    </source>
</reference>
<feature type="transmembrane region" description="Helical" evidence="2">
    <location>
        <begin position="276"/>
        <end position="293"/>
    </location>
</feature>
<dbReference type="EMBL" id="JBHSXN010000001">
    <property type="protein sequence ID" value="MFC6952005.1"/>
    <property type="molecule type" value="Genomic_DNA"/>
</dbReference>
<feature type="transmembrane region" description="Helical" evidence="2">
    <location>
        <begin position="252"/>
        <end position="270"/>
    </location>
</feature>
<feature type="transmembrane region" description="Helical" evidence="2">
    <location>
        <begin position="590"/>
        <end position="609"/>
    </location>
</feature>
<dbReference type="AlphaFoldDB" id="A0ABD5V9Q4"/>
<feature type="transmembrane region" description="Helical" evidence="2">
    <location>
        <begin position="400"/>
        <end position="425"/>
    </location>
</feature>
<keyword evidence="2" id="KW-0812">Transmembrane</keyword>
<accession>A0ABD5V9Q4</accession>
<sequence>MTDESSEPSDSDEDPTRGERDPPDDADGVDRPDRDEQPERDATAGDDSGDDEPHAEDSAPDHDATAGDTPAHDQTAGGRTDDAQADEAGFEFGGAVEPEPDAAASTDDGDESTSEVAAANESVRDDEHEPEDAGLLAAANRRTPFPDTSMTVLASLVAMTVAGFVLRFVNLGARVAHQDEGRVGYWIIRYLESGVWEYRAIVHGPFLFHVNKYVFGFLGPSDFTSRLVVAVIGALLPLTAWLFREHLRDSEVVALGFLLTLNPVLVYYSRFMRNDVPLAAFMLLATGLAVRYYDTRRYRYVYGSVGAFALGMTTKENGLLYAACWLGAAALLLDHRLFVASQGDADRGPFRTAVAYVRWLLPVRVKRLPAAVQGAWNPDRGTPDDDASSPGRTSPWNWVAVNWTAAVVAVTAVLEFLAVIVFFYAPRGGGYMKVGGGGPPDVREDTTGEMGLYSSLDGLLAGDTTEFRLVVEESLVGSWQEFTRIWGGHEHSYTAFLKHYVEVMIAGALVVSAFAVVGFLVDRYGDGGPRDLVALASYWGFVSVLGYPIATDIKAGWATAHAIVPLAIPAAVGLAIVIRWGVQSFTLDDGVGVALAVVLLLSVVGWMGFAVTDQVYVNSQAPDNKIIQYAQPSTDAKPTLDRVRELGMERGGAGDVDVLFWGDKFAIADESGLAQPPAPGPYYDRRVWMWYMEMYQYDANQTGEHFVYSDTDDSQVLNETRPPVVVALGQNEGAKVPKDGGEELHEWLVENGYERVVHQRYGDDPDGDYSRPILFYVRENPEESTDDPPLDPSPGPIENVNATTSIDVDSTAVTPVAASLPARSPVTTDLTAVSPVESPVMAAPSARSSGSTPRATATRRPLRRS</sequence>
<dbReference type="InterPro" id="IPR019962">
    <property type="entry name" value="CHP03663"/>
</dbReference>
<keyword evidence="2" id="KW-0472">Membrane</keyword>
<feature type="compositionally biased region" description="Basic and acidic residues" evidence="1">
    <location>
        <begin position="51"/>
        <end position="65"/>
    </location>
</feature>
<dbReference type="NCBIfam" id="TIGR03663">
    <property type="entry name" value="flippase activity-associated protein Agl23"/>
    <property type="match status" value="1"/>
</dbReference>
<evidence type="ECO:0000313" key="4">
    <source>
        <dbReference type="EMBL" id="MFC6952005.1"/>
    </source>
</evidence>
<dbReference type="PANTHER" id="PTHR41710:SF2">
    <property type="entry name" value="GLYCOSYL TRANSFERASE FAMILY 39_83 DOMAIN-CONTAINING PROTEIN"/>
    <property type="match status" value="1"/>
</dbReference>
<feature type="domain" description="Glycosyltransferase RgtA/B/C/D-like" evidence="3">
    <location>
        <begin position="203"/>
        <end position="334"/>
    </location>
</feature>
<evidence type="ECO:0000313" key="5">
    <source>
        <dbReference type="Proteomes" id="UP001596395"/>
    </source>
</evidence>
<feature type="compositionally biased region" description="Low complexity" evidence="1">
    <location>
        <begin position="842"/>
        <end position="859"/>
    </location>
</feature>
<evidence type="ECO:0000256" key="2">
    <source>
        <dbReference type="SAM" id="Phobius"/>
    </source>
</evidence>
<name>A0ABD5V9Q4_9EURY</name>
<organism evidence="4 5">
    <name type="scientific">Halorubellus litoreus</name>
    <dbReference type="NCBI Taxonomy" id="755308"/>
    <lineage>
        <taxon>Archaea</taxon>
        <taxon>Methanobacteriati</taxon>
        <taxon>Methanobacteriota</taxon>
        <taxon>Stenosarchaea group</taxon>
        <taxon>Halobacteria</taxon>
        <taxon>Halobacteriales</taxon>
        <taxon>Halorubellaceae</taxon>
        <taxon>Halorubellus</taxon>
    </lineage>
</organism>
<dbReference type="PANTHER" id="PTHR41710">
    <property type="entry name" value="GLYCOSYL TRANSFERASE, FAMILY 39"/>
    <property type="match status" value="1"/>
</dbReference>
<gene>
    <name evidence="4" type="ORF">ACFQGB_03935</name>
</gene>
<keyword evidence="2" id="KW-1133">Transmembrane helix</keyword>